<dbReference type="InterPro" id="IPR011322">
    <property type="entry name" value="N-reg_PII-like_a/b"/>
</dbReference>
<dbReference type="InterPro" id="IPR015867">
    <property type="entry name" value="N-reg_PII/ATP_PRibTrfase_C"/>
</dbReference>
<dbReference type="PANTHER" id="PTHR23419:SF8">
    <property type="entry name" value="FI09726P"/>
    <property type="match status" value="1"/>
</dbReference>
<evidence type="ECO:0000313" key="2">
    <source>
        <dbReference type="EMBL" id="MBS3057215.1"/>
    </source>
</evidence>
<reference evidence="2" key="1">
    <citation type="submission" date="2021-03" db="EMBL/GenBank/DDBJ databases">
        <authorList>
            <person name="Jaffe A."/>
        </authorList>
    </citation>
    <scope>NUCLEOTIDE SEQUENCE</scope>
    <source>
        <strain evidence="2">RIFCSPHIGHO2_01_FULL_AR10_44_11</strain>
    </source>
</reference>
<comment type="similarity">
    <text evidence="1">Belongs to the CutA family.</text>
</comment>
<protein>
    <submittedName>
        <fullName evidence="2">Divalent-cation tolerance protein CutA</fullName>
    </submittedName>
</protein>
<dbReference type="SUPFAM" id="SSF54913">
    <property type="entry name" value="GlnB-like"/>
    <property type="match status" value="1"/>
</dbReference>
<dbReference type="EMBL" id="JAGVWD010000015">
    <property type="protein sequence ID" value="MBS3057215.1"/>
    <property type="molecule type" value="Genomic_DNA"/>
</dbReference>
<dbReference type="Pfam" id="PF03091">
    <property type="entry name" value="CutA1"/>
    <property type="match status" value="1"/>
</dbReference>
<sequence>MKMVYATFKDAKQAEKIVNSLLKQRLIACANIIPNIKSSYLHKGKIANAKEAAAIMKTADEKIDDVINEIRRMHSYEVPEIISFEIAKGNAQYMDWIIKEVRKNEKG</sequence>
<dbReference type="GO" id="GO:0010038">
    <property type="term" value="P:response to metal ion"/>
    <property type="evidence" value="ECO:0007669"/>
    <property type="project" value="InterPro"/>
</dbReference>
<dbReference type="InterPro" id="IPR004323">
    <property type="entry name" value="Ion_tolerance_CutA"/>
</dbReference>
<proteinExistence type="inferred from homology"/>
<dbReference type="Gene3D" id="3.30.70.120">
    <property type="match status" value="1"/>
</dbReference>
<dbReference type="Proteomes" id="UP000677687">
    <property type="component" value="Unassembled WGS sequence"/>
</dbReference>
<reference evidence="2" key="2">
    <citation type="submission" date="2021-05" db="EMBL/GenBank/DDBJ databases">
        <title>Protein family content uncovers lineage relationships and bacterial pathway maintenance mechanisms in DPANN archaea.</title>
        <authorList>
            <person name="Castelle C.J."/>
            <person name="Meheust R."/>
            <person name="Jaffe A.L."/>
            <person name="Seitz K."/>
            <person name="Gong X."/>
            <person name="Baker B.J."/>
            <person name="Banfield J.F."/>
        </authorList>
    </citation>
    <scope>NUCLEOTIDE SEQUENCE</scope>
    <source>
        <strain evidence="2">RIFCSPHIGHO2_01_FULL_AR10_44_11</strain>
    </source>
</reference>
<dbReference type="GO" id="GO:0005507">
    <property type="term" value="F:copper ion binding"/>
    <property type="evidence" value="ECO:0007669"/>
    <property type="project" value="TreeGrafter"/>
</dbReference>
<name>A0A8T4KZX0_9ARCH</name>
<evidence type="ECO:0000313" key="3">
    <source>
        <dbReference type="Proteomes" id="UP000677687"/>
    </source>
</evidence>
<comment type="caution">
    <text evidence="2">The sequence shown here is derived from an EMBL/GenBank/DDBJ whole genome shotgun (WGS) entry which is preliminary data.</text>
</comment>
<gene>
    <name evidence="2" type="ORF">J4415_01145</name>
</gene>
<evidence type="ECO:0000256" key="1">
    <source>
        <dbReference type="ARBA" id="ARBA00010169"/>
    </source>
</evidence>
<dbReference type="PANTHER" id="PTHR23419">
    <property type="entry name" value="DIVALENT CATION TOLERANCE CUTA-RELATED"/>
    <property type="match status" value="1"/>
</dbReference>
<dbReference type="AlphaFoldDB" id="A0A8T4KZX0"/>
<accession>A0A8T4KZX0</accession>
<organism evidence="2 3">
    <name type="scientific">Candidatus Iainarchaeum sp</name>
    <dbReference type="NCBI Taxonomy" id="3101447"/>
    <lineage>
        <taxon>Archaea</taxon>
        <taxon>Candidatus Iainarchaeota</taxon>
        <taxon>Candidatus Iainarchaeia</taxon>
        <taxon>Candidatus Iainarchaeales</taxon>
        <taxon>Candidatus Iainarchaeaceae</taxon>
        <taxon>Candidatus Iainarchaeum</taxon>
    </lineage>
</organism>